<evidence type="ECO:0000313" key="3">
    <source>
        <dbReference type="EMBL" id="RAW32988.1"/>
    </source>
</evidence>
<dbReference type="OrthoDB" id="93523at2759"/>
<evidence type="ECO:0000313" key="4">
    <source>
        <dbReference type="Proteomes" id="UP000251314"/>
    </source>
</evidence>
<accession>A0A329SBH7</accession>
<gene>
    <name evidence="2" type="ORF">JG687_00007534</name>
    <name evidence="3" type="ORF">PC110_g10695</name>
</gene>
<proteinExistence type="predicted"/>
<organism evidence="3 4">
    <name type="scientific">Phytophthora cactorum</name>
    <dbReference type="NCBI Taxonomy" id="29920"/>
    <lineage>
        <taxon>Eukaryota</taxon>
        <taxon>Sar</taxon>
        <taxon>Stramenopiles</taxon>
        <taxon>Oomycota</taxon>
        <taxon>Peronosporomycetes</taxon>
        <taxon>Peronosporales</taxon>
        <taxon>Peronosporaceae</taxon>
        <taxon>Phytophthora</taxon>
    </lineage>
</organism>
<dbReference type="Proteomes" id="UP000688947">
    <property type="component" value="Unassembled WGS sequence"/>
</dbReference>
<name>A0A329SBH7_9STRA</name>
<keyword evidence="4" id="KW-1185">Reference proteome</keyword>
<protein>
    <submittedName>
        <fullName evidence="3">Uncharacterized protein</fullName>
    </submittedName>
</protein>
<dbReference type="AlphaFoldDB" id="A0A329SBH7"/>
<dbReference type="EMBL" id="MJFZ01000255">
    <property type="protein sequence ID" value="RAW32988.1"/>
    <property type="molecule type" value="Genomic_DNA"/>
</dbReference>
<feature type="compositionally biased region" description="Polar residues" evidence="1">
    <location>
        <begin position="7"/>
        <end position="18"/>
    </location>
</feature>
<comment type="caution">
    <text evidence="3">The sequence shown here is derived from an EMBL/GenBank/DDBJ whole genome shotgun (WGS) entry which is preliminary data.</text>
</comment>
<reference evidence="2" key="2">
    <citation type="submission" date="2021-01" db="EMBL/GenBank/DDBJ databases">
        <title>Phytophthora aleatoria, a newly-described species from Pinus radiata is distinct from Phytophthora cactorum isolates based on comparative genomics.</title>
        <authorList>
            <person name="Mcdougal R."/>
            <person name="Panda P."/>
            <person name="Williams N."/>
            <person name="Studholme D.J."/>
        </authorList>
    </citation>
    <scope>NUCLEOTIDE SEQUENCE</scope>
    <source>
        <strain evidence="2">NZFS 3830</strain>
    </source>
</reference>
<dbReference type="Proteomes" id="UP000251314">
    <property type="component" value="Unassembled WGS sequence"/>
</dbReference>
<feature type="region of interest" description="Disordered" evidence="1">
    <location>
        <begin position="1"/>
        <end position="28"/>
    </location>
</feature>
<dbReference type="EMBL" id="JAENGZ010000336">
    <property type="protein sequence ID" value="KAG6961748.1"/>
    <property type="molecule type" value="Genomic_DNA"/>
</dbReference>
<evidence type="ECO:0000313" key="2">
    <source>
        <dbReference type="EMBL" id="KAG6961748.1"/>
    </source>
</evidence>
<dbReference type="VEuPathDB" id="FungiDB:PC110_g10695"/>
<evidence type="ECO:0000256" key="1">
    <source>
        <dbReference type="SAM" id="MobiDB-lite"/>
    </source>
</evidence>
<reference evidence="3 4" key="1">
    <citation type="submission" date="2018-01" db="EMBL/GenBank/DDBJ databases">
        <title>Draft genome of the strawberry crown rot pathogen Phytophthora cactorum.</title>
        <authorList>
            <person name="Armitage A.D."/>
            <person name="Lysoe E."/>
            <person name="Nellist C.F."/>
            <person name="Harrison R.J."/>
            <person name="Brurberg M.B."/>
        </authorList>
    </citation>
    <scope>NUCLEOTIDE SEQUENCE [LARGE SCALE GENOMIC DNA]</scope>
    <source>
        <strain evidence="3 4">10300</strain>
    </source>
</reference>
<sequence length="147" mass="16757">MAEGLLQATSHSFRASTRQRQESPEDSATAVEELDETMEETMYNLDVETPIFFEYVPKRSLNSGGALAVWVRSGGKCKEWMTCMLLSSSHGKKCTPFFVIETRASKVEARDEQNRRLRHGFGKTRWKKIKVLQDSNDVQNYGNSTGW</sequence>